<dbReference type="AlphaFoldDB" id="A0A371CUB9"/>
<name>A0A371CUB9_9APHY</name>
<feature type="compositionally biased region" description="Pro residues" evidence="2">
    <location>
        <begin position="668"/>
        <end position="685"/>
    </location>
</feature>
<feature type="region of interest" description="Disordered" evidence="2">
    <location>
        <begin position="654"/>
        <end position="742"/>
    </location>
</feature>
<protein>
    <submittedName>
        <fullName evidence="3">Uncharacterized protein</fullName>
    </submittedName>
</protein>
<feature type="region of interest" description="Disordered" evidence="2">
    <location>
        <begin position="24"/>
        <end position="106"/>
    </location>
</feature>
<feature type="region of interest" description="Disordered" evidence="2">
    <location>
        <begin position="123"/>
        <end position="184"/>
    </location>
</feature>
<feature type="compositionally biased region" description="Low complexity" evidence="2">
    <location>
        <begin position="74"/>
        <end position="83"/>
    </location>
</feature>
<feature type="compositionally biased region" description="Gly residues" evidence="2">
    <location>
        <begin position="708"/>
        <end position="725"/>
    </location>
</feature>
<proteinExistence type="predicted"/>
<dbReference type="EMBL" id="KZ857458">
    <property type="protein sequence ID" value="RDX43888.1"/>
    <property type="molecule type" value="Genomic_DNA"/>
</dbReference>
<keyword evidence="4" id="KW-1185">Reference proteome</keyword>
<feature type="compositionally biased region" description="Low complexity" evidence="2">
    <location>
        <begin position="727"/>
        <end position="742"/>
    </location>
</feature>
<feature type="compositionally biased region" description="Low complexity" evidence="2">
    <location>
        <begin position="157"/>
        <end position="172"/>
    </location>
</feature>
<feature type="compositionally biased region" description="Polar residues" evidence="2">
    <location>
        <begin position="32"/>
        <end position="41"/>
    </location>
</feature>
<feature type="compositionally biased region" description="Polar residues" evidence="2">
    <location>
        <begin position="60"/>
        <end position="71"/>
    </location>
</feature>
<sequence>MSTHSSALATDANDALLAISLLGPPDEAAGLTGNTGDTPSLAQGVDEPQKLSTAAPELNGSHQAPQSSSGACLSVDSGGVVVDMGPTSTAPAGPVDPDLGRGVAQGDPEAPVRFNFHVPNWGNHKDLTTPTRPRSRAYPATMLAGARRPHKRRRSSRSPSAERAGPSTGRRIPSPPEPRIPSGEAADLFQVPPATMTSNLFSYVPQQKLDRDGTGTAAWQPDFLENFAGVETFANLDGHQQYGPAEMPPTPVLTPVDAADNFRGPDPSVALHLPPSILQDEGEAPPLPDHVDITFEDMVPEHDEARGCDGLRRGRPPTPYPAPGEGFRPPRGPTRQDIAPTMAGMIPPPPNQLAQIPQLWPGHQALGATPPPIGGFSEIHFGDPYGVYRGLADERSYYLRSQDPKTSLVVTIWNYSANYNPRPGGQTPPPPPIHVVIPILADAISGVIGGEDSFIIVPPEAPLNAITTPHAAPFAWGVLELSEGAACMLRAARVVSLPQITFFVHSNVPTITRFLFSARGFSHNRNSDIALTVQRTFLGRDVLSRFWALMQNNPEYGGLTSGQALRRIVGTLRIRVLTLENGTILAGTYINPPTNNADRWLVLVGQMSQLMFTSNRNTTGFVARMMRCLGCHGTDHPTHLCQYQELQGWHGRQAGQHVLPPFGGAGNAPPPPPPPAPGMPGPPGRPPRRGQYDEAGDLDYYYGHHPSRGGGGGKRGGRGGRGGSHVGNSFNGSGYNGFRRGG</sequence>
<dbReference type="PANTHER" id="PTHR13037">
    <property type="entry name" value="FORMIN"/>
    <property type="match status" value="1"/>
</dbReference>
<keyword evidence="1" id="KW-0945">Host-virus interaction</keyword>
<evidence type="ECO:0000256" key="2">
    <source>
        <dbReference type="SAM" id="MobiDB-lite"/>
    </source>
</evidence>
<evidence type="ECO:0000313" key="4">
    <source>
        <dbReference type="Proteomes" id="UP000256964"/>
    </source>
</evidence>
<feature type="compositionally biased region" description="Basic residues" evidence="2">
    <location>
        <begin position="147"/>
        <end position="156"/>
    </location>
</feature>
<evidence type="ECO:0000256" key="1">
    <source>
        <dbReference type="ARBA" id="ARBA00022581"/>
    </source>
</evidence>
<dbReference type="PANTHER" id="PTHR13037:SF24">
    <property type="entry name" value="POLYCOMB PROTEIN PCL-RELATED"/>
    <property type="match status" value="1"/>
</dbReference>
<reference evidence="3 4" key="1">
    <citation type="journal article" date="2018" name="Biotechnol. Biofuels">
        <title>Integrative visual omics of the white-rot fungus Polyporus brumalis exposes the biotechnological potential of its oxidative enzymes for delignifying raw plant biomass.</title>
        <authorList>
            <person name="Miyauchi S."/>
            <person name="Rancon A."/>
            <person name="Drula E."/>
            <person name="Hage H."/>
            <person name="Chaduli D."/>
            <person name="Favel A."/>
            <person name="Grisel S."/>
            <person name="Henrissat B."/>
            <person name="Herpoel-Gimbert I."/>
            <person name="Ruiz-Duenas F.J."/>
            <person name="Chevret D."/>
            <person name="Hainaut M."/>
            <person name="Lin J."/>
            <person name="Wang M."/>
            <person name="Pangilinan J."/>
            <person name="Lipzen A."/>
            <person name="Lesage-Meessen L."/>
            <person name="Navarro D."/>
            <person name="Riley R."/>
            <person name="Grigoriev I.V."/>
            <person name="Zhou S."/>
            <person name="Raouche S."/>
            <person name="Rosso M.N."/>
        </authorList>
    </citation>
    <scope>NUCLEOTIDE SEQUENCE [LARGE SCALE GENOMIC DNA]</scope>
    <source>
        <strain evidence="3 4">BRFM 1820</strain>
    </source>
</reference>
<dbReference type="OrthoDB" id="2758679at2759"/>
<dbReference type="Proteomes" id="UP000256964">
    <property type="component" value="Unassembled WGS sequence"/>
</dbReference>
<organism evidence="3 4">
    <name type="scientific">Lentinus brumalis</name>
    <dbReference type="NCBI Taxonomy" id="2498619"/>
    <lineage>
        <taxon>Eukaryota</taxon>
        <taxon>Fungi</taxon>
        <taxon>Dikarya</taxon>
        <taxon>Basidiomycota</taxon>
        <taxon>Agaricomycotina</taxon>
        <taxon>Agaricomycetes</taxon>
        <taxon>Polyporales</taxon>
        <taxon>Polyporaceae</taxon>
        <taxon>Lentinus</taxon>
    </lineage>
</organism>
<dbReference type="STRING" id="139420.A0A371CUB9"/>
<gene>
    <name evidence="3" type="ORF">OH76DRAFT_1487554</name>
</gene>
<accession>A0A371CUB9</accession>
<feature type="region of interest" description="Disordered" evidence="2">
    <location>
        <begin position="305"/>
        <end position="331"/>
    </location>
</feature>
<evidence type="ECO:0000313" key="3">
    <source>
        <dbReference type="EMBL" id="RDX43888.1"/>
    </source>
</evidence>